<evidence type="ECO:0000313" key="3">
    <source>
        <dbReference type="Proteomes" id="UP001152049"/>
    </source>
</evidence>
<keyword evidence="3" id="KW-1185">Reference proteome</keyword>
<evidence type="ECO:0000256" key="1">
    <source>
        <dbReference type="SAM" id="MobiDB-lite"/>
    </source>
</evidence>
<evidence type="ECO:0000313" key="2">
    <source>
        <dbReference type="EMBL" id="KAJ4260615.1"/>
    </source>
</evidence>
<comment type="caution">
    <text evidence="2">The sequence shown here is derived from an EMBL/GenBank/DDBJ whole genome shotgun (WGS) entry which is preliminary data.</text>
</comment>
<feature type="region of interest" description="Disordered" evidence="1">
    <location>
        <begin position="21"/>
        <end position="63"/>
    </location>
</feature>
<reference evidence="2" key="1">
    <citation type="submission" date="2022-09" db="EMBL/GenBank/DDBJ databases">
        <title>Fusarium specimens isolated from Avocado Roots.</title>
        <authorList>
            <person name="Stajich J."/>
            <person name="Roper C."/>
            <person name="Heimlech-Rivalta G."/>
        </authorList>
    </citation>
    <scope>NUCLEOTIDE SEQUENCE</scope>
    <source>
        <strain evidence="2">CF00136</strain>
    </source>
</reference>
<sequence>MNRRLVEQYPGINALSWESPLLVKQAPKTRPARRARKQPQRAQKQPDKPQPEEPQPLEEEEEE</sequence>
<accession>A0A9W8S0K7</accession>
<dbReference type="Proteomes" id="UP001152049">
    <property type="component" value="Unassembled WGS sequence"/>
</dbReference>
<protein>
    <submittedName>
        <fullName evidence="2">Uncharacterized protein</fullName>
    </submittedName>
</protein>
<feature type="compositionally biased region" description="Basic residues" evidence="1">
    <location>
        <begin position="30"/>
        <end position="39"/>
    </location>
</feature>
<name>A0A9W8S0K7_9HYPO</name>
<dbReference type="AlphaFoldDB" id="A0A9W8S0K7"/>
<dbReference type="EMBL" id="JAOQAZ010000013">
    <property type="protein sequence ID" value="KAJ4260615.1"/>
    <property type="molecule type" value="Genomic_DNA"/>
</dbReference>
<proteinExistence type="predicted"/>
<gene>
    <name evidence="2" type="ORF">NW762_007358</name>
</gene>
<organism evidence="2 3">
    <name type="scientific">Fusarium torreyae</name>
    <dbReference type="NCBI Taxonomy" id="1237075"/>
    <lineage>
        <taxon>Eukaryota</taxon>
        <taxon>Fungi</taxon>
        <taxon>Dikarya</taxon>
        <taxon>Ascomycota</taxon>
        <taxon>Pezizomycotina</taxon>
        <taxon>Sordariomycetes</taxon>
        <taxon>Hypocreomycetidae</taxon>
        <taxon>Hypocreales</taxon>
        <taxon>Nectriaceae</taxon>
        <taxon>Fusarium</taxon>
    </lineage>
</organism>